<evidence type="ECO:0000313" key="1">
    <source>
        <dbReference type="EMBL" id="KWF24625.1"/>
    </source>
</evidence>
<proteinExistence type="predicted"/>
<dbReference type="EMBL" id="LPJR01000058">
    <property type="protein sequence ID" value="KWF24625.1"/>
    <property type="molecule type" value="Genomic_DNA"/>
</dbReference>
<accession>A0A132ECF0</accession>
<organism evidence="1 2">
    <name type="scientific">Burkholderia pseudomultivorans</name>
    <dbReference type="NCBI Taxonomy" id="1207504"/>
    <lineage>
        <taxon>Bacteria</taxon>
        <taxon>Pseudomonadati</taxon>
        <taxon>Pseudomonadota</taxon>
        <taxon>Betaproteobacteria</taxon>
        <taxon>Burkholderiales</taxon>
        <taxon>Burkholderiaceae</taxon>
        <taxon>Burkholderia</taxon>
        <taxon>Burkholderia cepacia complex</taxon>
    </lineage>
</organism>
<gene>
    <name evidence="1" type="ORF">WT56_23935</name>
</gene>
<evidence type="ECO:0000313" key="2">
    <source>
        <dbReference type="Proteomes" id="UP000062912"/>
    </source>
</evidence>
<dbReference type="RefSeq" id="WP_060245000.1">
    <property type="nucleotide sequence ID" value="NZ_LPJR01000058.1"/>
</dbReference>
<comment type="caution">
    <text evidence="1">The sequence shown here is derived from an EMBL/GenBank/DDBJ whole genome shotgun (WGS) entry which is preliminary data.</text>
</comment>
<dbReference type="Proteomes" id="UP000062912">
    <property type="component" value="Unassembled WGS sequence"/>
</dbReference>
<dbReference type="AlphaFoldDB" id="A0A132ECF0"/>
<reference evidence="1 2" key="1">
    <citation type="submission" date="2015-11" db="EMBL/GenBank/DDBJ databases">
        <title>Expanding the genomic diversity of Burkholderia species for the development of highly accurate diagnostics.</title>
        <authorList>
            <person name="Sahl J."/>
            <person name="Keim P."/>
            <person name="Wagner D."/>
        </authorList>
    </citation>
    <scope>NUCLEOTIDE SEQUENCE [LARGE SCALE GENOMIC DNA]</scope>
    <source>
        <strain evidence="1 2">MSMB368WGS</strain>
    </source>
</reference>
<protein>
    <submittedName>
        <fullName evidence="1">Uncharacterized protein</fullName>
    </submittedName>
</protein>
<name>A0A132ECF0_9BURK</name>
<sequence length="93" mass="10142">MQIDPVSTHSDARSRLRVLDETEISLVSGGNGKGPMEICGPEWRLPATSVPSFPRPASHAGGLVSPDTFKFFYQLNRPFTTTIQAIINNGNSR</sequence>